<dbReference type="EMBL" id="CP024963">
    <property type="protein sequence ID" value="ATZ16938.1"/>
    <property type="molecule type" value="Genomic_DNA"/>
</dbReference>
<evidence type="ECO:0000313" key="2">
    <source>
        <dbReference type="EMBL" id="ATZ16938.1"/>
    </source>
</evidence>
<dbReference type="Gene3D" id="1.10.1760.20">
    <property type="match status" value="1"/>
</dbReference>
<feature type="transmembrane region" description="Helical" evidence="1">
    <location>
        <begin position="237"/>
        <end position="257"/>
    </location>
</feature>
<feature type="transmembrane region" description="Helical" evidence="1">
    <location>
        <begin position="32"/>
        <end position="58"/>
    </location>
</feature>
<keyword evidence="1" id="KW-1133">Transmembrane helix</keyword>
<feature type="transmembrane region" description="Helical" evidence="1">
    <location>
        <begin position="198"/>
        <end position="225"/>
    </location>
</feature>
<keyword evidence="1" id="KW-0472">Membrane</keyword>
<evidence type="ECO:0000256" key="1">
    <source>
        <dbReference type="SAM" id="Phobius"/>
    </source>
</evidence>
<proteinExistence type="predicted"/>
<feature type="transmembrane region" description="Helical" evidence="1">
    <location>
        <begin position="317"/>
        <end position="339"/>
    </location>
</feature>
<keyword evidence="3" id="KW-1185">Reference proteome</keyword>
<feature type="transmembrane region" description="Helical" evidence="1">
    <location>
        <begin position="263"/>
        <end position="283"/>
    </location>
</feature>
<dbReference type="AlphaFoldDB" id="A0A2K8NUU9"/>
<dbReference type="KEGG" id="elj:ELUMI_v1c02130"/>
<feature type="transmembrane region" description="Helical" evidence="1">
    <location>
        <begin position="79"/>
        <end position="99"/>
    </location>
</feature>
<reference evidence="2 3" key="1">
    <citation type="submission" date="2017-11" db="EMBL/GenBank/DDBJ databases">
        <title>Genome sequence of Entomoplasma luminosum PIMN-1 (ATCC 49195).</title>
        <authorList>
            <person name="Lo W.-S."/>
            <person name="Gasparich G.E."/>
            <person name="Kuo C.-H."/>
        </authorList>
    </citation>
    <scope>NUCLEOTIDE SEQUENCE [LARGE SCALE GENOMIC DNA]</scope>
    <source>
        <strain evidence="2 3">PIMN-1</strain>
    </source>
</reference>
<accession>A0A2K8NUU9</accession>
<organism evidence="2 3">
    <name type="scientific">Williamsoniiplasma luminosum</name>
    <dbReference type="NCBI Taxonomy" id="214888"/>
    <lineage>
        <taxon>Bacteria</taxon>
        <taxon>Bacillati</taxon>
        <taxon>Mycoplasmatota</taxon>
        <taxon>Mollicutes</taxon>
        <taxon>Entomoplasmatales</taxon>
        <taxon>Williamsoniiplasma</taxon>
    </lineage>
</organism>
<feature type="transmembrane region" description="Helical" evidence="1">
    <location>
        <begin position="157"/>
        <end position="178"/>
    </location>
</feature>
<dbReference type="OrthoDB" id="388020at2"/>
<feature type="transmembrane region" description="Helical" evidence="1">
    <location>
        <begin position="111"/>
        <end position="131"/>
    </location>
</feature>
<evidence type="ECO:0000313" key="3">
    <source>
        <dbReference type="Proteomes" id="UP000232063"/>
    </source>
</evidence>
<dbReference type="Proteomes" id="UP000232063">
    <property type="component" value="Chromosome"/>
</dbReference>
<sequence length="344" mass="38891">MQKEKVQTVKPVGLDVRNRFKKLRIHKPWQPLIIKIGFGFSLLSFLTILGLLILFSLLKMSWTNITNIEVFENIKTMTIAIFTLSLVFNLLITFSWFLTDIEQIMTNKMQFMLLSILSGAIINIGILIYIFKKYQVQKRKTSITWRGFWLKLGFRKLTVYDIVLCGVFTALTIVFAYLEQFMPGLVGGGGLTFKYLGLIILGVAISPALSIIVGICGALLSLLFVGSTLIISPWSFILDYFIPMMIPGIVSILRFTITTKKSYINYLNYIIVGFLTFLGIYIIQTLSGYYIWVAMAGGPAWGNNGVVYSVVYNALSIWPFNYPLTQIIMVPTIKVALLVNKGKF</sequence>
<keyword evidence="1" id="KW-0812">Transmembrane</keyword>
<protein>
    <submittedName>
        <fullName evidence="2">Thiamine transporter</fullName>
    </submittedName>
</protein>
<name>A0A2K8NUU9_9MOLU</name>
<gene>
    <name evidence="2" type="primary">thiT</name>
    <name evidence="2" type="ORF">ELUMI_v1c02130</name>
</gene>